<organism evidence="2 3">
    <name type="scientific">Lachancea nothofagi CBS 11611</name>
    <dbReference type="NCBI Taxonomy" id="1266666"/>
    <lineage>
        <taxon>Eukaryota</taxon>
        <taxon>Fungi</taxon>
        <taxon>Dikarya</taxon>
        <taxon>Ascomycota</taxon>
        <taxon>Saccharomycotina</taxon>
        <taxon>Saccharomycetes</taxon>
        <taxon>Saccharomycetales</taxon>
        <taxon>Saccharomycetaceae</taxon>
        <taxon>Lachancea</taxon>
    </lineage>
</organism>
<reference evidence="3" key="1">
    <citation type="submission" date="2016-03" db="EMBL/GenBank/DDBJ databases">
        <authorList>
            <person name="Devillers Hugo."/>
        </authorList>
    </citation>
    <scope>NUCLEOTIDE SEQUENCE [LARGE SCALE GENOMIC DNA]</scope>
</reference>
<feature type="compositionally biased region" description="Basic and acidic residues" evidence="1">
    <location>
        <begin position="127"/>
        <end position="152"/>
    </location>
</feature>
<dbReference type="OrthoDB" id="4084022at2759"/>
<dbReference type="EMBL" id="LT598449">
    <property type="protein sequence ID" value="SCU78002.1"/>
    <property type="molecule type" value="Genomic_DNA"/>
</dbReference>
<proteinExistence type="predicted"/>
<dbReference type="Proteomes" id="UP000189911">
    <property type="component" value="Chromosome A"/>
</dbReference>
<keyword evidence="3" id="KW-1185">Reference proteome</keyword>
<dbReference type="Pfam" id="PF10175">
    <property type="entry name" value="MPP6"/>
    <property type="match status" value="1"/>
</dbReference>
<evidence type="ECO:0000313" key="3">
    <source>
        <dbReference type="Proteomes" id="UP000189911"/>
    </source>
</evidence>
<name>A0A1G4IMX1_9SACH</name>
<evidence type="ECO:0000256" key="1">
    <source>
        <dbReference type="SAM" id="MobiDB-lite"/>
    </source>
</evidence>
<gene>
    <name evidence="2" type="ORF">LANO_0A01816G</name>
</gene>
<dbReference type="AlphaFoldDB" id="A0A1G4IMX1"/>
<feature type="compositionally biased region" description="Basic and acidic residues" evidence="1">
    <location>
        <begin position="104"/>
        <end position="120"/>
    </location>
</feature>
<feature type="compositionally biased region" description="Basic and acidic residues" evidence="1">
    <location>
        <begin position="84"/>
        <end position="97"/>
    </location>
</feature>
<evidence type="ECO:0000313" key="2">
    <source>
        <dbReference type="EMBL" id="SCU78002.1"/>
    </source>
</evidence>
<feature type="region of interest" description="Disordered" evidence="1">
    <location>
        <begin position="57"/>
        <end position="171"/>
    </location>
</feature>
<protein>
    <submittedName>
        <fullName evidence="2">LANO_0A01816g1_1</fullName>
    </submittedName>
</protein>
<accession>A0A1G4IMX1</accession>
<sequence length="171" mass="19394">MSEEVSGRLSSRVLNMKFMRAADHAEEVQKVEEQKRQLVDSSEWKLQGNEAIKAQLRPQGKRVGATQISEQSQSEVIVGRRKMGVPDKTEEEAKTTDSLDELWEGQKMKRGAEDLEKGSGEIDGDEYDAHDKFKEKSKETFRPRPKRAKPDTSTKASKKSNRKNPHDASHV</sequence>
<feature type="compositionally biased region" description="Polar residues" evidence="1">
    <location>
        <begin position="66"/>
        <end position="75"/>
    </location>
</feature>